<evidence type="ECO:0000313" key="10">
    <source>
        <dbReference type="Proteomes" id="UP000252023"/>
    </source>
</evidence>
<dbReference type="Proteomes" id="UP000252023">
    <property type="component" value="Chromosome"/>
</dbReference>
<feature type="transmembrane region" description="Helical" evidence="8">
    <location>
        <begin position="104"/>
        <end position="123"/>
    </location>
</feature>
<keyword evidence="2" id="KW-1003">Cell membrane</keyword>
<evidence type="ECO:0000256" key="1">
    <source>
        <dbReference type="ARBA" id="ARBA00022448"/>
    </source>
</evidence>
<dbReference type="GO" id="GO:0016020">
    <property type="term" value="C:membrane"/>
    <property type="evidence" value="ECO:0007669"/>
    <property type="project" value="InterPro"/>
</dbReference>
<gene>
    <name evidence="9" type="ORF">DRW48_04250</name>
</gene>
<dbReference type="AlphaFoldDB" id="A0A344PI04"/>
<keyword evidence="6 8" id="KW-1133">Transmembrane helix</keyword>
<sequence>MIHARRAFLADTLALILFFTTTGILNERFVAGMDWAEVARARMIGAPLMVLTARPYGLWRDWIMRRAGVSAVSRLLWDSFALLVFQVPIYAAIIVAGGAEGSQILRGILGAAALMLVLGRPYGAFLDFVRGRFGLPPGGTRPMSLDPRP</sequence>
<evidence type="ECO:0000256" key="5">
    <source>
        <dbReference type="ARBA" id="ARBA00022970"/>
    </source>
</evidence>
<keyword evidence="3" id="KW-0997">Cell inner membrane</keyword>
<evidence type="ECO:0000256" key="2">
    <source>
        <dbReference type="ARBA" id="ARBA00022475"/>
    </source>
</evidence>
<evidence type="ECO:0000256" key="7">
    <source>
        <dbReference type="ARBA" id="ARBA00023136"/>
    </source>
</evidence>
<dbReference type="InterPro" id="IPR010574">
    <property type="entry name" value="Ala_export_AlaE"/>
</dbReference>
<proteinExistence type="predicted"/>
<evidence type="ECO:0000256" key="4">
    <source>
        <dbReference type="ARBA" id="ARBA00022692"/>
    </source>
</evidence>
<dbReference type="OrthoDB" id="9006207at2"/>
<keyword evidence="5" id="KW-0029">Amino-acid transport</keyword>
<feature type="transmembrane region" description="Helical" evidence="8">
    <location>
        <begin position="80"/>
        <end position="98"/>
    </location>
</feature>
<dbReference type="RefSeq" id="WP_114075328.1">
    <property type="nucleotide sequence ID" value="NZ_CP030918.1"/>
</dbReference>
<keyword evidence="4 8" id="KW-0812">Transmembrane</keyword>
<keyword evidence="1" id="KW-0813">Transport</keyword>
<keyword evidence="10" id="KW-1185">Reference proteome</keyword>
<accession>A0A344PI04</accession>
<dbReference type="KEGG" id="pars:DRW48_04250"/>
<keyword evidence="7 8" id="KW-0472">Membrane</keyword>
<evidence type="ECO:0000256" key="3">
    <source>
        <dbReference type="ARBA" id="ARBA00022519"/>
    </source>
</evidence>
<evidence type="ECO:0000313" key="9">
    <source>
        <dbReference type="EMBL" id="AXC49009.1"/>
    </source>
</evidence>
<organism evidence="9 10">
    <name type="scientific">Paracoccus suum</name>
    <dbReference type="NCBI Taxonomy" id="2259340"/>
    <lineage>
        <taxon>Bacteria</taxon>
        <taxon>Pseudomonadati</taxon>
        <taxon>Pseudomonadota</taxon>
        <taxon>Alphaproteobacteria</taxon>
        <taxon>Rhodobacterales</taxon>
        <taxon>Paracoccaceae</taxon>
        <taxon>Paracoccus</taxon>
    </lineage>
</organism>
<evidence type="ECO:0000256" key="6">
    <source>
        <dbReference type="ARBA" id="ARBA00022989"/>
    </source>
</evidence>
<dbReference type="GO" id="GO:0034639">
    <property type="term" value="F:L-amino acid efflux transmembrane transporter activity"/>
    <property type="evidence" value="ECO:0007669"/>
    <property type="project" value="InterPro"/>
</dbReference>
<reference evidence="10" key="1">
    <citation type="submission" date="2018-07" db="EMBL/GenBank/DDBJ databases">
        <title>Genome sequencing of Paracoccus sp. SC2-6.</title>
        <authorList>
            <person name="Heo J."/>
            <person name="Kim S.-J."/>
            <person name="Kwon S.-W."/>
        </authorList>
    </citation>
    <scope>NUCLEOTIDE SEQUENCE [LARGE SCALE GENOMIC DNA]</scope>
    <source>
        <strain evidence="10">SC2-6</strain>
    </source>
</reference>
<evidence type="ECO:0000256" key="8">
    <source>
        <dbReference type="SAM" id="Phobius"/>
    </source>
</evidence>
<name>A0A344PI04_9RHOB</name>
<dbReference type="EMBL" id="CP030918">
    <property type="protein sequence ID" value="AXC49009.1"/>
    <property type="molecule type" value="Genomic_DNA"/>
</dbReference>
<dbReference type="Pfam" id="PF06610">
    <property type="entry name" value="AlaE"/>
    <property type="match status" value="1"/>
</dbReference>
<protein>
    <submittedName>
        <fullName evidence="9">L-alanine exporter AlaE</fullName>
    </submittedName>
</protein>